<keyword evidence="1" id="KW-1185">Reference proteome</keyword>
<name>A0A915KXD6_ROMCU</name>
<organism evidence="1 2">
    <name type="scientific">Romanomermis culicivorax</name>
    <name type="common">Nematode worm</name>
    <dbReference type="NCBI Taxonomy" id="13658"/>
    <lineage>
        <taxon>Eukaryota</taxon>
        <taxon>Metazoa</taxon>
        <taxon>Ecdysozoa</taxon>
        <taxon>Nematoda</taxon>
        <taxon>Enoplea</taxon>
        <taxon>Dorylaimia</taxon>
        <taxon>Mermithida</taxon>
        <taxon>Mermithoidea</taxon>
        <taxon>Mermithidae</taxon>
        <taxon>Romanomermis</taxon>
    </lineage>
</organism>
<proteinExistence type="predicted"/>
<protein>
    <submittedName>
        <fullName evidence="2">Uncharacterized protein</fullName>
    </submittedName>
</protein>
<dbReference type="WBParaSite" id="nRc.2.0.1.t42175-RA">
    <property type="protein sequence ID" value="nRc.2.0.1.t42175-RA"/>
    <property type="gene ID" value="nRc.2.0.1.g42175"/>
</dbReference>
<accession>A0A915KXD6</accession>
<sequence length="146" mass="16674">MNDDNILYEKEVAKLSNQSASIMIRTNQWLEEKSGHGVKVLINNKYSNILTGRVGLLGHLTSRTELTQSNQTNVVWNKVAYKSIEQYLFHEVAMAMGDKEAVDATNSVEAKDRRRAVHSPQFFNTLKYFNCEASLHCVKNPSRRNK</sequence>
<dbReference type="Proteomes" id="UP000887565">
    <property type="component" value="Unplaced"/>
</dbReference>
<evidence type="ECO:0000313" key="1">
    <source>
        <dbReference type="Proteomes" id="UP000887565"/>
    </source>
</evidence>
<reference evidence="2" key="1">
    <citation type="submission" date="2022-11" db="UniProtKB">
        <authorList>
            <consortium name="WormBaseParasite"/>
        </authorList>
    </citation>
    <scope>IDENTIFICATION</scope>
</reference>
<evidence type="ECO:0000313" key="2">
    <source>
        <dbReference type="WBParaSite" id="nRc.2.0.1.t42175-RA"/>
    </source>
</evidence>
<dbReference type="AlphaFoldDB" id="A0A915KXD6"/>